<dbReference type="GO" id="GO:0016020">
    <property type="term" value="C:membrane"/>
    <property type="evidence" value="ECO:0007669"/>
    <property type="project" value="UniProtKB-SubCell"/>
</dbReference>
<reference evidence="8" key="1">
    <citation type="submission" date="2016-11" db="EMBL/GenBank/DDBJ databases">
        <authorList>
            <person name="Varghese N."/>
            <person name="Submissions S."/>
        </authorList>
    </citation>
    <scope>NUCLEOTIDE SEQUENCE [LARGE SCALE GENOMIC DNA]</scope>
    <source>
        <strain evidence="8">DSM 29326</strain>
    </source>
</reference>
<feature type="transmembrane region" description="Helical" evidence="6">
    <location>
        <begin position="30"/>
        <end position="52"/>
    </location>
</feature>
<dbReference type="OrthoDB" id="8101026at2"/>
<dbReference type="EMBL" id="FQUE01000012">
    <property type="protein sequence ID" value="SHF77012.1"/>
    <property type="molecule type" value="Genomic_DNA"/>
</dbReference>
<protein>
    <submittedName>
        <fullName evidence="7">TrbL/VirB6 plasmid conjugal transfer protein</fullName>
    </submittedName>
</protein>
<feature type="transmembrane region" description="Helical" evidence="6">
    <location>
        <begin position="135"/>
        <end position="158"/>
    </location>
</feature>
<feature type="transmembrane region" description="Helical" evidence="6">
    <location>
        <begin position="230"/>
        <end position="248"/>
    </location>
</feature>
<evidence type="ECO:0000256" key="4">
    <source>
        <dbReference type="ARBA" id="ARBA00022989"/>
    </source>
</evidence>
<organism evidence="7 8">
    <name type="scientific">Loktanella atrilutea</name>
    <dbReference type="NCBI Taxonomy" id="366533"/>
    <lineage>
        <taxon>Bacteria</taxon>
        <taxon>Pseudomonadati</taxon>
        <taxon>Pseudomonadota</taxon>
        <taxon>Alphaproteobacteria</taxon>
        <taxon>Rhodobacterales</taxon>
        <taxon>Roseobacteraceae</taxon>
        <taxon>Loktanella</taxon>
    </lineage>
</organism>
<evidence type="ECO:0000313" key="8">
    <source>
        <dbReference type="Proteomes" id="UP000183987"/>
    </source>
</evidence>
<gene>
    <name evidence="7" type="ORF">SAMN05444339_11243</name>
</gene>
<keyword evidence="3 6" id="KW-0812">Transmembrane</keyword>
<keyword evidence="8" id="KW-1185">Reference proteome</keyword>
<accession>A0A1M5ED38</accession>
<comment type="subcellular location">
    <subcellularLocation>
        <location evidence="1">Membrane</location>
        <topology evidence="1">Multi-pass membrane protein</topology>
    </subcellularLocation>
</comment>
<evidence type="ECO:0000256" key="1">
    <source>
        <dbReference type="ARBA" id="ARBA00004141"/>
    </source>
</evidence>
<dbReference type="InterPro" id="IPR007688">
    <property type="entry name" value="Conjugal_tfr_TrbL/VirB6"/>
</dbReference>
<evidence type="ECO:0000256" key="2">
    <source>
        <dbReference type="ARBA" id="ARBA00007802"/>
    </source>
</evidence>
<dbReference type="STRING" id="366533.SAMN05444339_11243"/>
<dbReference type="Proteomes" id="UP000183987">
    <property type="component" value="Unassembled WGS sequence"/>
</dbReference>
<evidence type="ECO:0000256" key="3">
    <source>
        <dbReference type="ARBA" id="ARBA00022692"/>
    </source>
</evidence>
<dbReference type="Pfam" id="PF04610">
    <property type="entry name" value="TrbL"/>
    <property type="match status" value="1"/>
</dbReference>
<comment type="similarity">
    <text evidence="2">Belongs to the TrbL/VirB6 family.</text>
</comment>
<proteinExistence type="inferred from homology"/>
<feature type="transmembrane region" description="Helical" evidence="6">
    <location>
        <begin position="165"/>
        <end position="186"/>
    </location>
</feature>
<feature type="transmembrane region" description="Helical" evidence="6">
    <location>
        <begin position="64"/>
        <end position="81"/>
    </location>
</feature>
<evidence type="ECO:0000256" key="6">
    <source>
        <dbReference type="SAM" id="Phobius"/>
    </source>
</evidence>
<feature type="transmembrane region" description="Helical" evidence="6">
    <location>
        <begin position="192"/>
        <end position="218"/>
    </location>
</feature>
<dbReference type="AlphaFoldDB" id="A0A1M5ED38"/>
<dbReference type="GO" id="GO:0030255">
    <property type="term" value="P:protein secretion by the type IV secretion system"/>
    <property type="evidence" value="ECO:0007669"/>
    <property type="project" value="InterPro"/>
</dbReference>
<evidence type="ECO:0000313" key="7">
    <source>
        <dbReference type="EMBL" id="SHF77012.1"/>
    </source>
</evidence>
<evidence type="ECO:0000256" key="5">
    <source>
        <dbReference type="ARBA" id="ARBA00023136"/>
    </source>
</evidence>
<keyword evidence="5 6" id="KW-0472">Membrane</keyword>
<name>A0A1M5ED38_LOKAT</name>
<keyword evidence="4 6" id="KW-1133">Transmembrane helix</keyword>
<dbReference type="RefSeq" id="WP_072858592.1">
    <property type="nucleotide sequence ID" value="NZ_FQUE01000012.1"/>
</dbReference>
<sequence>MAIVAEIMGFIDTAVSGAAEDTFVAVANGYGGIVTVLAVMAFMVFGVAVALGVVTARAGDMTQLVLRIVLIFTFGLSWANFEVIYDALTNTGDGLVTALFSAATDGSASSSIDLAEGFAAQAQETAGSVIKAESAIARGFLGAIMYLLLALLQAAYILVAGFAKIMIGILVGLAPFAIAATCLNRTQFLFEAWVSALIGYFMYPVAAAGVMGFVATVAERAFSTRSEETLIGITGVVVVIIVGIYGLLTIPQVASNITGQLNLGGIAPQALSIVSRPAIAAGGFMKRSGAQVLSGATTGGETAQRAAQTRRFGSAMDMKLANVGAKLSDNAAGRLIQRRRDVQFARASNERLRAKAKT</sequence>